<evidence type="ECO:0000313" key="3">
    <source>
        <dbReference type="Proteomes" id="UP001054837"/>
    </source>
</evidence>
<gene>
    <name evidence="2" type="ORF">CDAR_380061</name>
</gene>
<dbReference type="Proteomes" id="UP001054837">
    <property type="component" value="Unassembled WGS sequence"/>
</dbReference>
<name>A0AAV4WCG1_9ARAC</name>
<evidence type="ECO:0000313" key="2">
    <source>
        <dbReference type="EMBL" id="GIY80327.1"/>
    </source>
</evidence>
<proteinExistence type="predicted"/>
<comment type="caution">
    <text evidence="2">The sequence shown here is derived from an EMBL/GenBank/DDBJ whole genome shotgun (WGS) entry which is preliminary data.</text>
</comment>
<accession>A0AAV4WCG1</accession>
<organism evidence="2 3">
    <name type="scientific">Caerostris darwini</name>
    <dbReference type="NCBI Taxonomy" id="1538125"/>
    <lineage>
        <taxon>Eukaryota</taxon>
        <taxon>Metazoa</taxon>
        <taxon>Ecdysozoa</taxon>
        <taxon>Arthropoda</taxon>
        <taxon>Chelicerata</taxon>
        <taxon>Arachnida</taxon>
        <taxon>Araneae</taxon>
        <taxon>Araneomorphae</taxon>
        <taxon>Entelegynae</taxon>
        <taxon>Araneoidea</taxon>
        <taxon>Araneidae</taxon>
        <taxon>Caerostris</taxon>
    </lineage>
</organism>
<feature type="region of interest" description="Disordered" evidence="1">
    <location>
        <begin position="1"/>
        <end position="29"/>
    </location>
</feature>
<dbReference type="AlphaFoldDB" id="A0AAV4WCG1"/>
<reference evidence="2 3" key="1">
    <citation type="submission" date="2021-06" db="EMBL/GenBank/DDBJ databases">
        <title>Caerostris darwini draft genome.</title>
        <authorList>
            <person name="Kono N."/>
            <person name="Arakawa K."/>
        </authorList>
    </citation>
    <scope>NUCLEOTIDE SEQUENCE [LARGE SCALE GENOMIC DNA]</scope>
</reference>
<protein>
    <submittedName>
        <fullName evidence="2">Uncharacterized protein</fullName>
    </submittedName>
</protein>
<feature type="compositionally biased region" description="Polar residues" evidence="1">
    <location>
        <begin position="1"/>
        <end position="11"/>
    </location>
</feature>
<keyword evidence="3" id="KW-1185">Reference proteome</keyword>
<sequence>MLVNIKPSQPDSFPLRPNPPSPKSTSELPWRQLKERSARIYRKAHLCEIYNRVHIPPIHLCVSRTDSSAHTPVGYCVFASLPPLPAR</sequence>
<evidence type="ECO:0000256" key="1">
    <source>
        <dbReference type="SAM" id="MobiDB-lite"/>
    </source>
</evidence>
<dbReference type="EMBL" id="BPLQ01014496">
    <property type="protein sequence ID" value="GIY80327.1"/>
    <property type="molecule type" value="Genomic_DNA"/>
</dbReference>